<gene>
    <name evidence="1" type="ORF">LCGC14_2589550</name>
</gene>
<dbReference type="AlphaFoldDB" id="A0A0F9ABZ3"/>
<comment type="caution">
    <text evidence="1">The sequence shown here is derived from an EMBL/GenBank/DDBJ whole genome shotgun (WGS) entry which is preliminary data.</text>
</comment>
<reference evidence="1" key="1">
    <citation type="journal article" date="2015" name="Nature">
        <title>Complex archaea that bridge the gap between prokaryotes and eukaryotes.</title>
        <authorList>
            <person name="Spang A."/>
            <person name="Saw J.H."/>
            <person name="Jorgensen S.L."/>
            <person name="Zaremba-Niedzwiedzka K."/>
            <person name="Martijn J."/>
            <person name="Lind A.E."/>
            <person name="van Eijk R."/>
            <person name="Schleper C."/>
            <person name="Guy L."/>
            <person name="Ettema T.J."/>
        </authorList>
    </citation>
    <scope>NUCLEOTIDE SEQUENCE</scope>
</reference>
<organism evidence="1">
    <name type="scientific">marine sediment metagenome</name>
    <dbReference type="NCBI Taxonomy" id="412755"/>
    <lineage>
        <taxon>unclassified sequences</taxon>
        <taxon>metagenomes</taxon>
        <taxon>ecological metagenomes</taxon>
    </lineage>
</organism>
<evidence type="ECO:0000313" key="1">
    <source>
        <dbReference type="EMBL" id="KKL07084.1"/>
    </source>
</evidence>
<name>A0A0F9ABZ3_9ZZZZ</name>
<protein>
    <submittedName>
        <fullName evidence="1">Uncharacterized protein</fullName>
    </submittedName>
</protein>
<proteinExistence type="predicted"/>
<dbReference type="EMBL" id="LAZR01043436">
    <property type="protein sequence ID" value="KKL07084.1"/>
    <property type="molecule type" value="Genomic_DNA"/>
</dbReference>
<accession>A0A0F9ABZ3</accession>
<sequence length="122" mass="13263">MADFGVFTKNADIQAEAGINANSTSKATAATDVYVLNVEATINAMTRRNWSDDFAGLNADVRNILIETGACMCANKVIKADMSGFTSRGEAESMITVNRDTFLRNISILRDKKVETFIDGET</sequence>